<evidence type="ECO:0000313" key="6">
    <source>
        <dbReference type="Proteomes" id="UP000192050"/>
    </source>
</evidence>
<dbReference type="PROSITE" id="PS51371">
    <property type="entry name" value="CBS"/>
    <property type="match status" value="1"/>
</dbReference>
<proteinExistence type="predicted"/>
<gene>
    <name evidence="4" type="ORF">FAD_0753</name>
    <name evidence="5" type="ORF">HLB00_06835</name>
</gene>
<keyword evidence="6" id="KW-1185">Reference proteome</keyword>
<dbReference type="Pfam" id="PF00571">
    <property type="entry name" value="CBS"/>
    <property type="match status" value="2"/>
</dbReference>
<dbReference type="SUPFAM" id="SSF54631">
    <property type="entry name" value="CBS-domain pair"/>
    <property type="match status" value="1"/>
</dbReference>
<dbReference type="InterPro" id="IPR046342">
    <property type="entry name" value="CBS_dom_sf"/>
</dbReference>
<dbReference type="AlphaFoldDB" id="A0A1V0N3J9"/>
<dbReference type="GeneID" id="84217373"/>
<dbReference type="Proteomes" id="UP000546917">
    <property type="component" value="Unassembled WGS sequence"/>
</dbReference>
<name>A0A1V0N3J9_9ARCH</name>
<dbReference type="InterPro" id="IPR051257">
    <property type="entry name" value="Diverse_CBS-Domain"/>
</dbReference>
<keyword evidence="1 2" id="KW-0129">CBS domain</keyword>
<dbReference type="InterPro" id="IPR000644">
    <property type="entry name" value="CBS_dom"/>
</dbReference>
<dbReference type="EMBL" id="JABGBP010000242">
    <property type="protein sequence ID" value="NOL60546.1"/>
    <property type="molecule type" value="Genomic_DNA"/>
</dbReference>
<evidence type="ECO:0000259" key="3">
    <source>
        <dbReference type="PROSITE" id="PS51371"/>
    </source>
</evidence>
<dbReference type="KEGG" id="fai:FAD_0753"/>
<dbReference type="PANTHER" id="PTHR43080">
    <property type="entry name" value="CBS DOMAIN-CONTAINING PROTEIN CBSX3, MITOCHONDRIAL"/>
    <property type="match status" value="1"/>
</dbReference>
<dbReference type="RefSeq" id="WP_081141916.1">
    <property type="nucleotide sequence ID" value="NZ_CP015363.1"/>
</dbReference>
<dbReference type="STRING" id="74969.FAD_0753"/>
<dbReference type="SMART" id="SM00116">
    <property type="entry name" value="CBS"/>
    <property type="match status" value="1"/>
</dbReference>
<protein>
    <submittedName>
        <fullName evidence="5">CBS domain-containing protein</fullName>
    </submittedName>
    <submittedName>
        <fullName evidence="4">Inosine-5'-monophosphate dehydrogenase</fullName>
    </submittedName>
</protein>
<accession>A0A1V0N3J9</accession>
<evidence type="ECO:0000313" key="5">
    <source>
        <dbReference type="EMBL" id="NOL60546.1"/>
    </source>
</evidence>
<organism evidence="4 6">
    <name type="scientific">Ferroplasma acidiphilum</name>
    <dbReference type="NCBI Taxonomy" id="74969"/>
    <lineage>
        <taxon>Archaea</taxon>
        <taxon>Methanobacteriati</taxon>
        <taxon>Thermoplasmatota</taxon>
        <taxon>Thermoplasmata</taxon>
        <taxon>Thermoplasmatales</taxon>
        <taxon>Ferroplasmaceae</taxon>
        <taxon>Ferroplasma</taxon>
    </lineage>
</organism>
<evidence type="ECO:0000313" key="7">
    <source>
        <dbReference type="Proteomes" id="UP000546917"/>
    </source>
</evidence>
<evidence type="ECO:0000256" key="1">
    <source>
        <dbReference type="ARBA" id="ARBA00023122"/>
    </source>
</evidence>
<dbReference type="PANTHER" id="PTHR43080:SF2">
    <property type="entry name" value="CBS DOMAIN-CONTAINING PROTEIN"/>
    <property type="match status" value="1"/>
</dbReference>
<reference evidence="4 6" key="1">
    <citation type="submission" date="2011-10" db="EMBL/GenBank/DDBJ databases">
        <title>Metabolic and evolutionary patterns in the extreme acidophile Ferroplasma acidiphilum.</title>
        <authorList>
            <person name="Golyshina O.V."/>
            <person name="Kozyavkin S.A."/>
            <person name="Tatusov R.L."/>
            <person name="Slesarev A.I."/>
            <person name="Golyshin P.N."/>
        </authorList>
    </citation>
    <scope>NUCLEOTIDE SEQUENCE [LARGE SCALE GENOMIC DNA]</scope>
    <source>
        <strain evidence="4">Berkeley</strain>
        <strain evidence="6">Y</strain>
    </source>
</reference>
<feature type="domain" description="CBS" evidence="3">
    <location>
        <begin position="74"/>
        <end position="130"/>
    </location>
</feature>
<dbReference type="EMBL" id="CP015363">
    <property type="protein sequence ID" value="ARD84657.1"/>
    <property type="molecule type" value="Genomic_DNA"/>
</dbReference>
<reference evidence="5 7" key="2">
    <citation type="submission" date="2020-05" db="EMBL/GenBank/DDBJ databases">
        <authorList>
            <person name="Zhang R."/>
        </authorList>
    </citation>
    <scope>NUCLEOTIDE SEQUENCE [LARGE SCALE GENOMIC DNA]</scope>
    <source>
        <strain evidence="5 7">DSM 28986</strain>
    </source>
</reference>
<dbReference type="OrthoDB" id="43333at2157"/>
<dbReference type="Proteomes" id="UP000192050">
    <property type="component" value="Chromosome"/>
</dbReference>
<evidence type="ECO:0000313" key="4">
    <source>
        <dbReference type="EMBL" id="ARD84657.1"/>
    </source>
</evidence>
<dbReference type="Gene3D" id="3.10.580.10">
    <property type="entry name" value="CBS-domain"/>
    <property type="match status" value="1"/>
</dbReference>
<sequence>MVLYAEDIMRKNCQIINGNTSALEGSKHMAENREGYIIVGDGKIPEGIVTEWDYINKVLSQEADPSRVLLKEIMTAPLTSVTSDTPMEKVASLMAKKAIRRLLVIDNNKLSGIITSRDILKFFNEYVEDMVEIASKFGTR</sequence>
<evidence type="ECO:0000256" key="2">
    <source>
        <dbReference type="PROSITE-ProRule" id="PRU00703"/>
    </source>
</evidence>